<dbReference type="SMART" id="SM00345">
    <property type="entry name" value="HTH_GNTR"/>
    <property type="match status" value="1"/>
</dbReference>
<dbReference type="InterPro" id="IPR011711">
    <property type="entry name" value="GntR_C"/>
</dbReference>
<comment type="caution">
    <text evidence="5">The sequence shown here is derived from an EMBL/GenBank/DDBJ whole genome shotgun (WGS) entry which is preliminary data.</text>
</comment>
<dbReference type="AlphaFoldDB" id="A0AAV3UAY9"/>
<dbReference type="CDD" id="cd07377">
    <property type="entry name" value="WHTH_GntR"/>
    <property type="match status" value="1"/>
</dbReference>
<dbReference type="SUPFAM" id="SSF48008">
    <property type="entry name" value="GntR ligand-binding domain-like"/>
    <property type="match status" value="1"/>
</dbReference>
<accession>A0AAV3UAY9</accession>
<dbReference type="InterPro" id="IPR036390">
    <property type="entry name" value="WH_DNA-bd_sf"/>
</dbReference>
<dbReference type="InterPro" id="IPR000524">
    <property type="entry name" value="Tscrpt_reg_HTH_GntR"/>
</dbReference>
<protein>
    <submittedName>
        <fullName evidence="5">FadR/GntR family transcriptional regulator</fullName>
    </submittedName>
</protein>
<dbReference type="Gene3D" id="1.10.10.10">
    <property type="entry name" value="Winged helix-like DNA-binding domain superfamily/Winged helix DNA-binding domain"/>
    <property type="match status" value="1"/>
</dbReference>
<proteinExistence type="predicted"/>
<keyword evidence="1" id="KW-0805">Transcription regulation</keyword>
<sequence>MRIEAVKVRRLYLEVASQIENLIKNGEVDVGQRLPSERDLSDQFGVSRPTIREAMIALEIAGLVEIRTGSGIYVLGTQPKRSIQDVGPGAYEILEARRLIEPELAALAADNAKPAQLDDLAKALADMECEQSASSVSEAADKRFHSIIADASGNSALAAVVDWLWQMRMNSELSTVFHQRARDAGVHPSLDQHKAVFTAIAAKESEAARSAMQQHLNAALKDSKTLLDH</sequence>
<dbReference type="Gene3D" id="1.20.120.530">
    <property type="entry name" value="GntR ligand-binding domain-like"/>
    <property type="match status" value="1"/>
</dbReference>
<evidence type="ECO:0000256" key="3">
    <source>
        <dbReference type="ARBA" id="ARBA00023163"/>
    </source>
</evidence>
<dbReference type="SUPFAM" id="SSF46785">
    <property type="entry name" value="Winged helix' DNA-binding domain"/>
    <property type="match status" value="1"/>
</dbReference>
<dbReference type="InterPro" id="IPR008920">
    <property type="entry name" value="TF_FadR/GntR_C"/>
</dbReference>
<dbReference type="PANTHER" id="PTHR43537">
    <property type="entry name" value="TRANSCRIPTIONAL REGULATOR, GNTR FAMILY"/>
    <property type="match status" value="1"/>
</dbReference>
<evidence type="ECO:0000313" key="5">
    <source>
        <dbReference type="EMBL" id="GAA4962239.1"/>
    </source>
</evidence>
<dbReference type="RefSeq" id="WP_345428383.1">
    <property type="nucleotide sequence ID" value="NZ_AP031496.1"/>
</dbReference>
<evidence type="ECO:0000256" key="1">
    <source>
        <dbReference type="ARBA" id="ARBA00023015"/>
    </source>
</evidence>
<dbReference type="Pfam" id="PF00392">
    <property type="entry name" value="GntR"/>
    <property type="match status" value="1"/>
</dbReference>
<evidence type="ECO:0000256" key="2">
    <source>
        <dbReference type="ARBA" id="ARBA00023125"/>
    </source>
</evidence>
<evidence type="ECO:0000259" key="4">
    <source>
        <dbReference type="PROSITE" id="PS50949"/>
    </source>
</evidence>
<dbReference type="GO" id="GO:0003677">
    <property type="term" value="F:DNA binding"/>
    <property type="evidence" value="ECO:0007669"/>
    <property type="project" value="UniProtKB-KW"/>
</dbReference>
<feature type="domain" description="HTH gntR-type" evidence="4">
    <location>
        <begin position="9"/>
        <end position="77"/>
    </location>
</feature>
<name>A0AAV3UAY9_9ALTE</name>
<dbReference type="Proteomes" id="UP001409585">
    <property type="component" value="Unassembled WGS sequence"/>
</dbReference>
<gene>
    <name evidence="5" type="ORF">GCM10025791_49930</name>
</gene>
<dbReference type="InterPro" id="IPR036388">
    <property type="entry name" value="WH-like_DNA-bd_sf"/>
</dbReference>
<keyword evidence="3" id="KW-0804">Transcription</keyword>
<keyword evidence="6" id="KW-1185">Reference proteome</keyword>
<organism evidence="5 6">
    <name type="scientific">Halioxenophilus aromaticivorans</name>
    <dbReference type="NCBI Taxonomy" id="1306992"/>
    <lineage>
        <taxon>Bacteria</taxon>
        <taxon>Pseudomonadati</taxon>
        <taxon>Pseudomonadota</taxon>
        <taxon>Gammaproteobacteria</taxon>
        <taxon>Alteromonadales</taxon>
        <taxon>Alteromonadaceae</taxon>
        <taxon>Halioxenophilus</taxon>
    </lineage>
</organism>
<dbReference type="SMART" id="SM00895">
    <property type="entry name" value="FCD"/>
    <property type="match status" value="1"/>
</dbReference>
<reference evidence="6" key="1">
    <citation type="journal article" date="2019" name="Int. J. Syst. Evol. Microbiol.">
        <title>The Global Catalogue of Microorganisms (GCM) 10K type strain sequencing project: providing services to taxonomists for standard genome sequencing and annotation.</title>
        <authorList>
            <consortium name="The Broad Institute Genomics Platform"/>
            <consortium name="The Broad Institute Genome Sequencing Center for Infectious Disease"/>
            <person name="Wu L."/>
            <person name="Ma J."/>
        </authorList>
    </citation>
    <scope>NUCLEOTIDE SEQUENCE [LARGE SCALE GENOMIC DNA]</scope>
    <source>
        <strain evidence="6">JCM 19134</strain>
    </source>
</reference>
<keyword evidence="2" id="KW-0238">DNA-binding</keyword>
<evidence type="ECO:0000313" key="6">
    <source>
        <dbReference type="Proteomes" id="UP001409585"/>
    </source>
</evidence>
<dbReference type="Pfam" id="PF07729">
    <property type="entry name" value="FCD"/>
    <property type="match status" value="1"/>
</dbReference>
<dbReference type="EMBL" id="BAABLX010000080">
    <property type="protein sequence ID" value="GAA4962239.1"/>
    <property type="molecule type" value="Genomic_DNA"/>
</dbReference>
<dbReference type="PRINTS" id="PR00035">
    <property type="entry name" value="HTHGNTR"/>
</dbReference>
<dbReference type="PANTHER" id="PTHR43537:SF5">
    <property type="entry name" value="UXU OPERON TRANSCRIPTIONAL REGULATOR"/>
    <property type="match status" value="1"/>
</dbReference>
<dbReference type="GO" id="GO:0003700">
    <property type="term" value="F:DNA-binding transcription factor activity"/>
    <property type="evidence" value="ECO:0007669"/>
    <property type="project" value="InterPro"/>
</dbReference>
<dbReference type="PROSITE" id="PS50949">
    <property type="entry name" value="HTH_GNTR"/>
    <property type="match status" value="1"/>
</dbReference>